<feature type="compositionally biased region" description="Basic and acidic residues" evidence="1">
    <location>
        <begin position="245"/>
        <end position="254"/>
    </location>
</feature>
<dbReference type="PANTHER" id="PTHR46179">
    <property type="entry name" value="ZINC FINGER PROTEIN"/>
    <property type="match status" value="1"/>
</dbReference>
<keyword evidence="4" id="KW-1185">Reference proteome</keyword>
<reference evidence="3" key="2">
    <citation type="journal article" date="2023" name="IMA Fungus">
        <title>Comparative genomic study of the Penicillium genus elucidates a diverse pangenome and 15 lateral gene transfer events.</title>
        <authorList>
            <person name="Petersen C."/>
            <person name="Sorensen T."/>
            <person name="Nielsen M.R."/>
            <person name="Sondergaard T.E."/>
            <person name="Sorensen J.L."/>
            <person name="Fitzpatrick D.A."/>
            <person name="Frisvad J.C."/>
            <person name="Nielsen K.L."/>
        </authorList>
    </citation>
    <scope>NUCLEOTIDE SEQUENCE</scope>
    <source>
        <strain evidence="3">IBT 30761</strain>
    </source>
</reference>
<feature type="domain" description="C2H2-type" evidence="2">
    <location>
        <begin position="447"/>
        <end position="472"/>
    </location>
</feature>
<dbReference type="AlphaFoldDB" id="A0A9W9JYZ1"/>
<dbReference type="Gene3D" id="3.30.160.60">
    <property type="entry name" value="Classic Zinc Finger"/>
    <property type="match status" value="1"/>
</dbReference>
<dbReference type="GeneID" id="81362343"/>
<dbReference type="GO" id="GO:0006357">
    <property type="term" value="P:regulation of transcription by RNA polymerase II"/>
    <property type="evidence" value="ECO:0007669"/>
    <property type="project" value="TreeGrafter"/>
</dbReference>
<dbReference type="Proteomes" id="UP001149074">
    <property type="component" value="Unassembled WGS sequence"/>
</dbReference>
<gene>
    <name evidence="3" type="ORF">N7532_010873</name>
</gene>
<feature type="compositionally biased region" description="Low complexity" evidence="1">
    <location>
        <begin position="290"/>
        <end position="301"/>
    </location>
</feature>
<feature type="compositionally biased region" description="Basic and acidic residues" evidence="1">
    <location>
        <begin position="98"/>
        <end position="109"/>
    </location>
</feature>
<dbReference type="OrthoDB" id="6077919at2759"/>
<feature type="compositionally biased region" description="Polar residues" evidence="1">
    <location>
        <begin position="401"/>
        <end position="418"/>
    </location>
</feature>
<reference evidence="3" key="1">
    <citation type="submission" date="2022-11" db="EMBL/GenBank/DDBJ databases">
        <authorList>
            <person name="Petersen C."/>
        </authorList>
    </citation>
    <scope>NUCLEOTIDE SEQUENCE</scope>
    <source>
        <strain evidence="3">IBT 30761</strain>
    </source>
</reference>
<dbReference type="RefSeq" id="XP_056470780.1">
    <property type="nucleotide sequence ID" value="XM_056623364.1"/>
</dbReference>
<feature type="compositionally biased region" description="Low complexity" evidence="1">
    <location>
        <begin position="257"/>
        <end position="272"/>
    </location>
</feature>
<feature type="compositionally biased region" description="Basic and acidic residues" evidence="1">
    <location>
        <begin position="37"/>
        <end position="55"/>
    </location>
</feature>
<accession>A0A9W9JYZ1</accession>
<dbReference type="EMBL" id="JAPQKI010000010">
    <property type="protein sequence ID" value="KAJ5086102.1"/>
    <property type="molecule type" value="Genomic_DNA"/>
</dbReference>
<evidence type="ECO:0000256" key="1">
    <source>
        <dbReference type="SAM" id="MobiDB-lite"/>
    </source>
</evidence>
<dbReference type="InterPro" id="IPR013087">
    <property type="entry name" value="Znf_C2H2_type"/>
</dbReference>
<sequence>MTSDLYDSDDAMGRSPPPVAVKPKLQADEPLPPFVPKSDDAPDKSEGDKGTPDRSRKPHWPESQTQTRHGDSVLINFLAPDRPDIAAYARENPLTDGLRQDRSSEERKPPAPWEGTRGSTLATTPATATIAAPTPTPTPTASATATARTTIATPAAPPEHSHKEEGPDYSAKDHERSLSPRNKFPTTLPPPVPCAPVDINNNNNTHLHGFKSPPQRPHRPSVSTLTQPDRRLSIDQPQPPPPLSDIKRSPDLRNRISLPSLPSLQALSPPSSCAGTSPDSGNNNNQILPSIHSALSGLSSSDFPPARHNGLSPYSYPPSATSQNDSPHDRQLPRQFFPQQIPPSPFSHFSPVSLKDASNNPSPASQPSFWRPPVPPVTQPPPPSQAAETPHHPPTPYDMSPMTTKSPATSYPTPTEQIAPTPPAGVCERTAFSSTPQANGVATTGSYKCTHPGCTAPPFQTQYLLNSHANVHSQDRPHFCPVDGCPRGVGGKGFKRKNEMMRHGLVHNSPGYVCPFCPDQQHKYPRPDNLQRHVRVHHVDKNKDDPILRQVLAQRPVGSTRGRRRRMNSG</sequence>
<feature type="compositionally biased region" description="Low complexity" evidence="1">
    <location>
        <begin position="346"/>
        <end position="368"/>
    </location>
</feature>
<feature type="compositionally biased region" description="Polar residues" evidence="1">
    <location>
        <begin position="273"/>
        <end position="288"/>
    </location>
</feature>
<feature type="domain" description="C2H2-type" evidence="2">
    <location>
        <begin position="478"/>
        <end position="507"/>
    </location>
</feature>
<feature type="compositionally biased region" description="Pro residues" evidence="1">
    <location>
        <begin position="370"/>
        <end position="384"/>
    </location>
</feature>
<feature type="domain" description="C2H2-type" evidence="2">
    <location>
        <begin position="512"/>
        <end position="537"/>
    </location>
</feature>
<feature type="compositionally biased region" description="Low complexity" evidence="1">
    <location>
        <begin position="122"/>
        <end position="154"/>
    </location>
</feature>
<comment type="caution">
    <text evidence="3">The sequence shown here is derived from an EMBL/GenBank/DDBJ whole genome shotgun (WGS) entry which is preliminary data.</text>
</comment>
<dbReference type="InterPro" id="IPR036236">
    <property type="entry name" value="Znf_C2H2_sf"/>
</dbReference>
<feature type="region of interest" description="Disordered" evidence="1">
    <location>
        <begin position="86"/>
        <end position="430"/>
    </location>
</feature>
<feature type="region of interest" description="Disordered" evidence="1">
    <location>
        <begin position="1"/>
        <end position="72"/>
    </location>
</feature>
<feature type="compositionally biased region" description="Basic and acidic residues" evidence="1">
    <location>
        <begin position="159"/>
        <end position="178"/>
    </location>
</feature>
<evidence type="ECO:0000313" key="4">
    <source>
        <dbReference type="Proteomes" id="UP001149074"/>
    </source>
</evidence>
<organism evidence="3 4">
    <name type="scientific">Penicillium argentinense</name>
    <dbReference type="NCBI Taxonomy" id="1131581"/>
    <lineage>
        <taxon>Eukaryota</taxon>
        <taxon>Fungi</taxon>
        <taxon>Dikarya</taxon>
        <taxon>Ascomycota</taxon>
        <taxon>Pezizomycotina</taxon>
        <taxon>Eurotiomycetes</taxon>
        <taxon>Eurotiomycetidae</taxon>
        <taxon>Eurotiales</taxon>
        <taxon>Aspergillaceae</taxon>
        <taxon>Penicillium</taxon>
    </lineage>
</organism>
<dbReference type="InterPro" id="IPR051061">
    <property type="entry name" value="Zinc_finger_trans_reg"/>
</dbReference>
<evidence type="ECO:0000313" key="3">
    <source>
        <dbReference type="EMBL" id="KAJ5086102.1"/>
    </source>
</evidence>
<name>A0A9W9JYZ1_9EURO</name>
<proteinExistence type="predicted"/>
<evidence type="ECO:0000259" key="2">
    <source>
        <dbReference type="SMART" id="SM00355"/>
    </source>
</evidence>
<dbReference type="SMART" id="SM00355">
    <property type="entry name" value="ZnF_C2H2"/>
    <property type="match status" value="3"/>
</dbReference>
<dbReference type="SUPFAM" id="SSF57667">
    <property type="entry name" value="beta-beta-alpha zinc fingers"/>
    <property type="match status" value="1"/>
</dbReference>
<dbReference type="GO" id="GO:0005634">
    <property type="term" value="C:nucleus"/>
    <property type="evidence" value="ECO:0007669"/>
    <property type="project" value="TreeGrafter"/>
</dbReference>
<dbReference type="PANTHER" id="PTHR46179:SF19">
    <property type="entry name" value="C2H2 FINGER DOMAIN TRANSCRIPTION FACTOR (EUROFUNG)-RELATED"/>
    <property type="match status" value="1"/>
</dbReference>
<feature type="compositionally biased region" description="Acidic residues" evidence="1">
    <location>
        <begin position="1"/>
        <end position="10"/>
    </location>
</feature>
<protein>
    <recommendedName>
        <fullName evidence="2">C2H2-type domain-containing protein</fullName>
    </recommendedName>
</protein>